<feature type="transmembrane region" description="Helical" evidence="6">
    <location>
        <begin position="180"/>
        <end position="200"/>
    </location>
</feature>
<feature type="transmembrane region" description="Helical" evidence="6">
    <location>
        <begin position="245"/>
        <end position="271"/>
    </location>
</feature>
<keyword evidence="5 6" id="KW-0472">Membrane</keyword>
<keyword evidence="3 6" id="KW-0812">Transmembrane</keyword>
<keyword evidence="8" id="KW-1185">Reference proteome</keyword>
<sequence length="313" mass="35609">MGKTKEKRDWRSFLKDFLLTLKQSDVRIYSIVVTYYMLLSFFPLLIVIGNTLPYLNIDDAALYPYIQELLPPDIYRILKDTIQDLLSNSNGGLLSISALGTFWAISKGINAIRISLDNAYGVSKGKVQIVRRVLSFFMIFLLMLALVILMFVMGFGQVIIEHVIPILGLPDDNILATFQTLRWPVTISVLFVVMTCIYYFLPSAKIHFTTILYGAVFTSIAWMAVTQLFSLYVTHFSGRLSSYGIIGGFILFMFWLNIAASVIIIGGVLNVTIERLRYGRIQPRESFVGNYVESTMQKVKEKRDEKKKDNSVN</sequence>
<evidence type="ECO:0000256" key="4">
    <source>
        <dbReference type="ARBA" id="ARBA00022989"/>
    </source>
</evidence>
<dbReference type="PANTHER" id="PTHR30213">
    <property type="entry name" value="INNER MEMBRANE PROTEIN YHJD"/>
    <property type="match status" value="1"/>
</dbReference>
<dbReference type="AlphaFoldDB" id="A0A429ZM59"/>
<proteinExistence type="predicted"/>
<dbReference type="PIRSF" id="PIRSF035875">
    <property type="entry name" value="RNase_BN"/>
    <property type="match status" value="1"/>
</dbReference>
<feature type="transmembrane region" description="Helical" evidence="6">
    <location>
        <begin position="28"/>
        <end position="48"/>
    </location>
</feature>
<gene>
    <name evidence="7" type="ORF">CBF36_04520</name>
</gene>
<dbReference type="InterPro" id="IPR017039">
    <property type="entry name" value="Virul_fac_BrkB"/>
</dbReference>
<evidence type="ECO:0000313" key="7">
    <source>
        <dbReference type="EMBL" id="RST94797.1"/>
    </source>
</evidence>
<organism evidence="7 8">
    <name type="scientific">Vagococcus bubulae</name>
    <dbReference type="NCBI Taxonomy" id="1977868"/>
    <lineage>
        <taxon>Bacteria</taxon>
        <taxon>Bacillati</taxon>
        <taxon>Bacillota</taxon>
        <taxon>Bacilli</taxon>
        <taxon>Lactobacillales</taxon>
        <taxon>Enterococcaceae</taxon>
        <taxon>Vagococcus</taxon>
    </lineage>
</organism>
<feature type="transmembrane region" description="Helical" evidence="6">
    <location>
        <begin position="93"/>
        <end position="112"/>
    </location>
</feature>
<evidence type="ECO:0000313" key="8">
    <source>
        <dbReference type="Proteomes" id="UP000288490"/>
    </source>
</evidence>
<feature type="transmembrane region" description="Helical" evidence="6">
    <location>
        <begin position="212"/>
        <end position="233"/>
    </location>
</feature>
<accession>A0A429ZM59</accession>
<dbReference type="Proteomes" id="UP000288490">
    <property type="component" value="Unassembled WGS sequence"/>
</dbReference>
<dbReference type="OrthoDB" id="9775903at2"/>
<dbReference type="RefSeq" id="WP_125957004.1">
    <property type="nucleotide sequence ID" value="NZ_NGJT01000006.1"/>
</dbReference>
<dbReference type="EMBL" id="NGJT01000006">
    <property type="protein sequence ID" value="RST94797.1"/>
    <property type="molecule type" value="Genomic_DNA"/>
</dbReference>
<feature type="transmembrane region" description="Helical" evidence="6">
    <location>
        <begin position="133"/>
        <end position="160"/>
    </location>
</feature>
<evidence type="ECO:0000256" key="3">
    <source>
        <dbReference type="ARBA" id="ARBA00022692"/>
    </source>
</evidence>
<dbReference type="GO" id="GO:0005886">
    <property type="term" value="C:plasma membrane"/>
    <property type="evidence" value="ECO:0007669"/>
    <property type="project" value="UniProtKB-SubCell"/>
</dbReference>
<comment type="caution">
    <text evidence="7">The sequence shown here is derived from an EMBL/GenBank/DDBJ whole genome shotgun (WGS) entry which is preliminary data.</text>
</comment>
<evidence type="ECO:0000256" key="6">
    <source>
        <dbReference type="SAM" id="Phobius"/>
    </source>
</evidence>
<dbReference type="PANTHER" id="PTHR30213:SF0">
    <property type="entry name" value="UPF0761 MEMBRANE PROTEIN YIHY"/>
    <property type="match status" value="1"/>
</dbReference>
<dbReference type="NCBIfam" id="TIGR00765">
    <property type="entry name" value="yihY_not_rbn"/>
    <property type="match status" value="1"/>
</dbReference>
<name>A0A429ZM59_9ENTE</name>
<keyword evidence="4 6" id="KW-1133">Transmembrane helix</keyword>
<evidence type="ECO:0000256" key="2">
    <source>
        <dbReference type="ARBA" id="ARBA00022475"/>
    </source>
</evidence>
<dbReference type="Pfam" id="PF03631">
    <property type="entry name" value="Virul_fac_BrkB"/>
    <property type="match status" value="1"/>
</dbReference>
<reference evidence="7 8" key="1">
    <citation type="submission" date="2017-05" db="EMBL/GenBank/DDBJ databases">
        <title>Vagococcus spp. assemblies.</title>
        <authorList>
            <person name="Gulvik C.A."/>
        </authorList>
    </citation>
    <scope>NUCLEOTIDE SEQUENCE [LARGE SCALE GENOMIC DNA]</scope>
    <source>
        <strain evidence="7 8">SS1994</strain>
    </source>
</reference>
<evidence type="ECO:0000256" key="1">
    <source>
        <dbReference type="ARBA" id="ARBA00004651"/>
    </source>
</evidence>
<comment type="subcellular location">
    <subcellularLocation>
        <location evidence="1">Cell membrane</location>
        <topology evidence="1">Multi-pass membrane protein</topology>
    </subcellularLocation>
</comment>
<keyword evidence="2" id="KW-1003">Cell membrane</keyword>
<evidence type="ECO:0000256" key="5">
    <source>
        <dbReference type="ARBA" id="ARBA00023136"/>
    </source>
</evidence>
<protein>
    <submittedName>
        <fullName evidence="7">Uncharacterized protein</fullName>
    </submittedName>
</protein>